<accession>A0A2W2C7L7</accession>
<gene>
    <name evidence="1" type="ORF">C1I99_30525</name>
</gene>
<dbReference type="EMBL" id="POUB01000427">
    <property type="protein sequence ID" value="PZF84209.1"/>
    <property type="molecule type" value="Genomic_DNA"/>
</dbReference>
<comment type="caution">
    <text evidence="1">The sequence shown here is derived from an EMBL/GenBank/DDBJ whole genome shotgun (WGS) entry which is preliminary data.</text>
</comment>
<proteinExistence type="predicted"/>
<organism evidence="1 2">
    <name type="scientific">Micromonospora deserti</name>
    <dbReference type="NCBI Taxonomy" id="2070366"/>
    <lineage>
        <taxon>Bacteria</taxon>
        <taxon>Bacillati</taxon>
        <taxon>Actinomycetota</taxon>
        <taxon>Actinomycetes</taxon>
        <taxon>Micromonosporales</taxon>
        <taxon>Micromonosporaceae</taxon>
        <taxon>Micromonospora</taxon>
    </lineage>
</organism>
<reference evidence="1 2" key="1">
    <citation type="submission" date="2018-01" db="EMBL/GenBank/DDBJ databases">
        <title>Draft genome sequence of Salinispora sp. 13K206.</title>
        <authorList>
            <person name="Sahin N."/>
            <person name="Saygin H."/>
            <person name="Ay H."/>
        </authorList>
    </citation>
    <scope>NUCLEOTIDE SEQUENCE [LARGE SCALE GENOMIC DNA]</scope>
    <source>
        <strain evidence="1 2">13K206</strain>
    </source>
</reference>
<sequence>MAVVAAVPVPAPATSPAATITSASSPLLILIVFSRRSVLSGATSWAALPVALGSTLRSLRHNGFAVV</sequence>
<name>A0A2W2C7L7_9ACTN</name>
<protein>
    <submittedName>
        <fullName evidence="1">Uncharacterized protein</fullName>
    </submittedName>
</protein>
<evidence type="ECO:0000313" key="2">
    <source>
        <dbReference type="Proteomes" id="UP000248749"/>
    </source>
</evidence>
<dbReference type="AlphaFoldDB" id="A0A2W2C7L7"/>
<keyword evidence="2" id="KW-1185">Reference proteome</keyword>
<dbReference type="Proteomes" id="UP000248749">
    <property type="component" value="Unassembled WGS sequence"/>
</dbReference>
<evidence type="ECO:0000313" key="1">
    <source>
        <dbReference type="EMBL" id="PZF84209.1"/>
    </source>
</evidence>